<keyword evidence="5" id="KW-1185">Reference proteome</keyword>
<evidence type="ECO:0000256" key="1">
    <source>
        <dbReference type="ARBA" id="ARBA00023125"/>
    </source>
</evidence>
<feature type="compositionally biased region" description="Low complexity" evidence="2">
    <location>
        <begin position="16"/>
        <end position="28"/>
    </location>
</feature>
<dbReference type="InterPro" id="IPR000792">
    <property type="entry name" value="Tscrpt_reg_LuxR_C"/>
</dbReference>
<protein>
    <submittedName>
        <fullName evidence="4">Helix-turn-helix transcriptional regulator</fullName>
    </submittedName>
</protein>
<dbReference type="Proteomes" id="UP000305238">
    <property type="component" value="Unassembled WGS sequence"/>
</dbReference>
<dbReference type="EMBL" id="VCKZ01000071">
    <property type="protein sequence ID" value="TMR40075.1"/>
    <property type="molecule type" value="Genomic_DNA"/>
</dbReference>
<accession>A0A5S4H4A8</accession>
<dbReference type="Pfam" id="PF00196">
    <property type="entry name" value="GerE"/>
    <property type="match status" value="1"/>
</dbReference>
<dbReference type="OrthoDB" id="3369460at2"/>
<dbReference type="PROSITE" id="PS50043">
    <property type="entry name" value="HTH_LUXR_2"/>
    <property type="match status" value="1"/>
</dbReference>
<dbReference type="RefSeq" id="WP_138636540.1">
    <property type="nucleotide sequence ID" value="NZ_VCKZ01000071.1"/>
</dbReference>
<dbReference type="PRINTS" id="PR00038">
    <property type="entry name" value="HTHLUXR"/>
</dbReference>
<dbReference type="InterPro" id="IPR016032">
    <property type="entry name" value="Sig_transdc_resp-reg_C-effctor"/>
</dbReference>
<dbReference type="Gene3D" id="1.10.10.10">
    <property type="entry name" value="Winged helix-like DNA-binding domain superfamily/Winged helix DNA-binding domain"/>
    <property type="match status" value="1"/>
</dbReference>
<dbReference type="GO" id="GO:0003677">
    <property type="term" value="F:DNA binding"/>
    <property type="evidence" value="ECO:0007669"/>
    <property type="project" value="UniProtKB-KW"/>
</dbReference>
<evidence type="ECO:0000256" key="2">
    <source>
        <dbReference type="SAM" id="MobiDB-lite"/>
    </source>
</evidence>
<feature type="domain" description="HTH luxR-type" evidence="3">
    <location>
        <begin position="123"/>
        <end position="188"/>
    </location>
</feature>
<sequence>MATGRRGLTLAPTPPSAAARPLPSAAAAGRRRAGELLDSARREVLVLQPQGFEAPPPPDRRGVSTRVVLAYGLPLYLAIVDREVAALAWEPRLTDWIRVDAPAGAVASLLAIFERYWRDAAEDTGEDAVLAPVHLHVLRLLATGMADKEIAASLGSSTRTVQRHVTTIMNVLRVRSRLELGFVWRTMSGRTAPERSAAGWTVHGRPAAGRTLDERAGPSGRAIVRARTGGPSVRP</sequence>
<proteinExistence type="predicted"/>
<dbReference type="SUPFAM" id="SSF46894">
    <property type="entry name" value="C-terminal effector domain of the bipartite response regulators"/>
    <property type="match status" value="1"/>
</dbReference>
<evidence type="ECO:0000259" key="3">
    <source>
        <dbReference type="PROSITE" id="PS50043"/>
    </source>
</evidence>
<dbReference type="GO" id="GO:0006355">
    <property type="term" value="P:regulation of DNA-templated transcription"/>
    <property type="evidence" value="ECO:0007669"/>
    <property type="project" value="InterPro"/>
</dbReference>
<dbReference type="AlphaFoldDB" id="A0A5S4H4A8"/>
<comment type="caution">
    <text evidence="4">The sequence shown here is derived from an EMBL/GenBank/DDBJ whole genome shotgun (WGS) entry which is preliminary data.</text>
</comment>
<dbReference type="CDD" id="cd06170">
    <property type="entry name" value="LuxR_C_like"/>
    <property type="match status" value="1"/>
</dbReference>
<organism evidence="4 5">
    <name type="scientific">Actinomadura geliboluensis</name>
    <dbReference type="NCBI Taxonomy" id="882440"/>
    <lineage>
        <taxon>Bacteria</taxon>
        <taxon>Bacillati</taxon>
        <taxon>Actinomycetota</taxon>
        <taxon>Actinomycetes</taxon>
        <taxon>Streptosporangiales</taxon>
        <taxon>Thermomonosporaceae</taxon>
        <taxon>Actinomadura</taxon>
    </lineage>
</organism>
<reference evidence="4 5" key="1">
    <citation type="submission" date="2019-05" db="EMBL/GenBank/DDBJ databases">
        <title>Draft genome sequence of Actinomadura geliboluensis A8036.</title>
        <authorList>
            <person name="Saricaoglu S."/>
            <person name="Isik K."/>
        </authorList>
    </citation>
    <scope>NUCLEOTIDE SEQUENCE [LARGE SCALE GENOMIC DNA]</scope>
    <source>
        <strain evidence="4 5">A8036</strain>
    </source>
</reference>
<feature type="region of interest" description="Disordered" evidence="2">
    <location>
        <begin position="203"/>
        <end position="235"/>
    </location>
</feature>
<keyword evidence="1" id="KW-0238">DNA-binding</keyword>
<evidence type="ECO:0000313" key="4">
    <source>
        <dbReference type="EMBL" id="TMR40075.1"/>
    </source>
</evidence>
<name>A0A5S4H4A8_9ACTN</name>
<gene>
    <name evidence="4" type="ORF">ETD96_12760</name>
</gene>
<feature type="region of interest" description="Disordered" evidence="2">
    <location>
        <begin position="1"/>
        <end position="33"/>
    </location>
</feature>
<evidence type="ECO:0000313" key="5">
    <source>
        <dbReference type="Proteomes" id="UP000305238"/>
    </source>
</evidence>
<dbReference type="SMART" id="SM00421">
    <property type="entry name" value="HTH_LUXR"/>
    <property type="match status" value="1"/>
</dbReference>
<dbReference type="InterPro" id="IPR036388">
    <property type="entry name" value="WH-like_DNA-bd_sf"/>
</dbReference>
<dbReference type="InterPro" id="IPR039420">
    <property type="entry name" value="WalR-like"/>
</dbReference>
<dbReference type="PANTHER" id="PTHR43214">
    <property type="entry name" value="TWO-COMPONENT RESPONSE REGULATOR"/>
    <property type="match status" value="1"/>
</dbReference>